<protein>
    <submittedName>
        <fullName evidence="5">Uncharacterized protein</fullName>
    </submittedName>
</protein>
<feature type="domain" description="NADPH-dependent reductive aminase-like C-terminal" evidence="4">
    <location>
        <begin position="152"/>
        <end position="272"/>
    </location>
</feature>
<dbReference type="InterPro" id="IPR013328">
    <property type="entry name" value="6PGD_dom2"/>
</dbReference>
<gene>
    <name evidence="5" type="ORF">AWC31_31005</name>
</gene>
<dbReference type="InterPro" id="IPR051265">
    <property type="entry name" value="HIBADH-related_NP60_sf"/>
</dbReference>
<dbReference type="Proteomes" id="UP000193964">
    <property type="component" value="Unassembled WGS sequence"/>
</dbReference>
<organism evidence="5 6">
    <name type="scientific">Mycolicibacterium wolinskyi</name>
    <dbReference type="NCBI Taxonomy" id="59750"/>
    <lineage>
        <taxon>Bacteria</taxon>
        <taxon>Bacillati</taxon>
        <taxon>Actinomycetota</taxon>
        <taxon>Actinomycetes</taxon>
        <taxon>Mycobacteriales</taxon>
        <taxon>Mycobacteriaceae</taxon>
        <taxon>Mycolicibacterium</taxon>
    </lineage>
</organism>
<evidence type="ECO:0000313" key="6">
    <source>
        <dbReference type="Proteomes" id="UP000193964"/>
    </source>
</evidence>
<dbReference type="Gene3D" id="3.40.50.720">
    <property type="entry name" value="NAD(P)-binding Rossmann-like Domain"/>
    <property type="match status" value="1"/>
</dbReference>
<reference evidence="5 6" key="1">
    <citation type="submission" date="2016-01" db="EMBL/GenBank/DDBJ databases">
        <title>The new phylogeny of the genus Mycobacterium.</title>
        <authorList>
            <person name="Tarcisio F."/>
            <person name="Conor M."/>
            <person name="Antonella G."/>
            <person name="Elisabetta G."/>
            <person name="Giulia F.S."/>
            <person name="Sara T."/>
            <person name="Anna F."/>
            <person name="Clotilde B."/>
            <person name="Roberto B."/>
            <person name="Veronica D.S."/>
            <person name="Fabio R."/>
            <person name="Monica P."/>
            <person name="Olivier J."/>
            <person name="Enrico T."/>
            <person name="Nicola S."/>
        </authorList>
    </citation>
    <scope>NUCLEOTIDE SEQUENCE [LARGE SCALE GENOMIC DNA]</scope>
    <source>
        <strain evidence="5 6">ATCC 700010</strain>
    </source>
</reference>
<name>A0A1X2F314_9MYCO</name>
<dbReference type="SUPFAM" id="SSF51735">
    <property type="entry name" value="NAD(P)-binding Rossmann-fold domains"/>
    <property type="match status" value="1"/>
</dbReference>
<dbReference type="Gene3D" id="1.10.1040.10">
    <property type="entry name" value="N-(1-d-carboxylethyl)-l-norvaline Dehydrogenase, domain 2"/>
    <property type="match status" value="1"/>
</dbReference>
<dbReference type="Pfam" id="PF03446">
    <property type="entry name" value="NAD_binding_2"/>
    <property type="match status" value="1"/>
</dbReference>
<sequence>MGSAIARTFAIAGHPVTVWNRTHDRAAALAGDGTTVADSCREAIAASDLTVSVLVDSAALRSSLGDDVNLSRRTFVNLSTGTPQDADETAAWVATRGGRYLDGTIAAYPKDIGTPEGGIVYSGPEEIWRQHEATLRLLGGESRYAGARVSDACTLDLAMLTYYMAAEAAFQEALAFAQAYGVSADRLLEHVLPTHSILGRVLAESVEAVKSGDFSTSEATNHTFLACMELATRSQAEVGMRGVMVPAARQLYARAVEAGHGDHVPAAIVPLLDDRTE</sequence>
<dbReference type="InterPro" id="IPR048666">
    <property type="entry name" value="RedAm-like_C"/>
</dbReference>
<evidence type="ECO:0000259" key="4">
    <source>
        <dbReference type="Pfam" id="PF21761"/>
    </source>
</evidence>
<accession>A0A1X2F314</accession>
<comment type="similarity">
    <text evidence="1">Belongs to the HIBADH-related family.</text>
</comment>
<dbReference type="PANTHER" id="PTHR43580">
    <property type="entry name" value="OXIDOREDUCTASE GLYR1-RELATED"/>
    <property type="match status" value="1"/>
</dbReference>
<dbReference type="InterPro" id="IPR036291">
    <property type="entry name" value="NAD(P)-bd_dom_sf"/>
</dbReference>
<dbReference type="InterPro" id="IPR006115">
    <property type="entry name" value="6PGDH_NADP-bd"/>
</dbReference>
<proteinExistence type="inferred from homology"/>
<dbReference type="EMBL" id="LQQA01000029">
    <property type="protein sequence ID" value="ORX12419.1"/>
    <property type="molecule type" value="Genomic_DNA"/>
</dbReference>
<evidence type="ECO:0000313" key="5">
    <source>
        <dbReference type="EMBL" id="ORX12419.1"/>
    </source>
</evidence>
<dbReference type="InterPro" id="IPR008927">
    <property type="entry name" value="6-PGluconate_DH-like_C_sf"/>
</dbReference>
<dbReference type="PIRSF" id="PIRSF000103">
    <property type="entry name" value="HIBADH"/>
    <property type="match status" value="1"/>
</dbReference>
<dbReference type="AlphaFoldDB" id="A0A1X2F314"/>
<dbReference type="GO" id="GO:0016491">
    <property type="term" value="F:oxidoreductase activity"/>
    <property type="evidence" value="ECO:0007669"/>
    <property type="project" value="UniProtKB-KW"/>
</dbReference>
<dbReference type="InterPro" id="IPR015815">
    <property type="entry name" value="HIBADH-related"/>
</dbReference>
<evidence type="ECO:0000256" key="1">
    <source>
        <dbReference type="ARBA" id="ARBA00009080"/>
    </source>
</evidence>
<feature type="domain" description="6-phosphogluconate dehydrogenase NADP-binding" evidence="3">
    <location>
        <begin position="1"/>
        <end position="141"/>
    </location>
</feature>
<dbReference type="Pfam" id="PF21761">
    <property type="entry name" value="RedAm-like_C"/>
    <property type="match status" value="1"/>
</dbReference>
<comment type="caution">
    <text evidence="5">The sequence shown here is derived from an EMBL/GenBank/DDBJ whole genome shotgun (WGS) entry which is preliminary data.</text>
</comment>
<dbReference type="GO" id="GO:0050661">
    <property type="term" value="F:NADP binding"/>
    <property type="evidence" value="ECO:0007669"/>
    <property type="project" value="InterPro"/>
</dbReference>
<keyword evidence="2" id="KW-0560">Oxidoreductase</keyword>
<evidence type="ECO:0000256" key="2">
    <source>
        <dbReference type="ARBA" id="ARBA00023002"/>
    </source>
</evidence>
<evidence type="ECO:0000259" key="3">
    <source>
        <dbReference type="Pfam" id="PF03446"/>
    </source>
</evidence>
<dbReference type="PANTHER" id="PTHR43580:SF2">
    <property type="entry name" value="CYTOKINE-LIKE NUCLEAR FACTOR N-PAC"/>
    <property type="match status" value="1"/>
</dbReference>
<dbReference type="SUPFAM" id="SSF48179">
    <property type="entry name" value="6-phosphogluconate dehydrogenase C-terminal domain-like"/>
    <property type="match status" value="1"/>
</dbReference>